<reference evidence="1 2" key="1">
    <citation type="journal article" date="2021" name="Environ. Microbiol.">
        <title>Genetic insights into the dark matter of the mammalian gut microbiota through targeted genome reconstruction.</title>
        <authorList>
            <person name="Lugli G.A."/>
            <person name="Alessandri G."/>
            <person name="Milani C."/>
            <person name="Viappiani A."/>
            <person name="Fontana F."/>
            <person name="Tarracchini C."/>
            <person name="Mancabelli L."/>
            <person name="Argentini C."/>
            <person name="Ruiz L."/>
            <person name="Margolles A."/>
            <person name="van Sinderen D."/>
            <person name="Turroni F."/>
            <person name="Ventura M."/>
        </authorList>
    </citation>
    <scope>NUCLEOTIDE SEQUENCE [LARGE SCALE GENOMIC DNA]</scope>
    <source>
        <strain evidence="1 2">MA1</strain>
    </source>
</reference>
<dbReference type="RefSeq" id="WP_241513811.1">
    <property type="nucleotide sequence ID" value="NZ_JAFEJT020000027.1"/>
</dbReference>
<sequence>MSTIPQIPHTITIDAHQHKVLIDGLPFTYPLASIGPRPQFEPGGAGIVWLPLLADHCEYKADIQANSERRS</sequence>
<evidence type="ECO:0000313" key="1">
    <source>
        <dbReference type="EMBL" id="MCH9276109.1"/>
    </source>
</evidence>
<keyword evidence="2" id="KW-1185">Reference proteome</keyword>
<name>A0ABS9VVX7_9BIFI</name>
<proteinExistence type="predicted"/>
<evidence type="ECO:0000313" key="2">
    <source>
        <dbReference type="Proteomes" id="UP000710815"/>
    </source>
</evidence>
<reference evidence="1 2" key="2">
    <citation type="journal article" date="2021" name="Syst. Appl. Microbiol.">
        <title>Phylogenetic classification of ten novel species belonging to the genus Bifidobacterium comprising B. phasiani sp. nov., B. pongonis sp. nov., B. saguinibicoloris sp. nov., B. colobi sp. nov., B. simiiventris sp. nov., B. santillanense sp. nov., B. miconis sp. nov., B. amazonense sp. nov., B. pluvialisilvae sp. nov., and B. miconisargentati sp. nov.</title>
        <authorList>
            <person name="Lugli G.A."/>
            <person name="Calvete-Torre I."/>
            <person name="Alessandri G."/>
            <person name="Milani C."/>
            <person name="Turroni F."/>
            <person name="Laiolo P."/>
            <person name="Ossiprandi M.C."/>
            <person name="Margolles A."/>
            <person name="Ruiz L."/>
            <person name="Ventura M."/>
        </authorList>
    </citation>
    <scope>NUCLEOTIDE SEQUENCE [LARGE SCALE GENOMIC DNA]</scope>
    <source>
        <strain evidence="1 2">MA1</strain>
    </source>
</reference>
<gene>
    <name evidence="1" type="ORF">JS533_007460</name>
</gene>
<dbReference type="EMBL" id="JAFEJT020000027">
    <property type="protein sequence ID" value="MCH9276109.1"/>
    <property type="molecule type" value="Genomic_DNA"/>
</dbReference>
<protein>
    <submittedName>
        <fullName evidence="1">Uncharacterized protein</fullName>
    </submittedName>
</protein>
<comment type="caution">
    <text evidence="1">The sequence shown here is derived from an EMBL/GenBank/DDBJ whole genome shotgun (WGS) entry which is preliminary data.</text>
</comment>
<accession>A0ABS9VVX7</accession>
<dbReference type="Proteomes" id="UP000710815">
    <property type="component" value="Unassembled WGS sequence"/>
</dbReference>
<organism evidence="1 2">
    <name type="scientific">Bifidobacterium amazonense</name>
    <dbReference type="NCBI Taxonomy" id="2809027"/>
    <lineage>
        <taxon>Bacteria</taxon>
        <taxon>Bacillati</taxon>
        <taxon>Actinomycetota</taxon>
        <taxon>Actinomycetes</taxon>
        <taxon>Bifidobacteriales</taxon>
        <taxon>Bifidobacteriaceae</taxon>
        <taxon>Bifidobacterium</taxon>
    </lineage>
</organism>